<evidence type="ECO:0000313" key="3">
    <source>
        <dbReference type="Proteomes" id="UP001497482"/>
    </source>
</evidence>
<gene>
    <name evidence="2" type="ORF">KC01_LOCUS23993</name>
</gene>
<feature type="compositionally biased region" description="Basic and acidic residues" evidence="1">
    <location>
        <begin position="14"/>
        <end position="24"/>
    </location>
</feature>
<reference evidence="2 3" key="1">
    <citation type="submission" date="2024-04" db="EMBL/GenBank/DDBJ databases">
        <authorList>
            <person name="Waldvogel A.-M."/>
            <person name="Schoenle A."/>
        </authorList>
    </citation>
    <scope>NUCLEOTIDE SEQUENCE [LARGE SCALE GENOMIC DNA]</scope>
</reference>
<sequence length="101" mass="10882">MLLAWDWHNDQRERGSVRGADAHIRSPPLTSLRYHMNERGPTGAAATVRCSRTQPQTQTPQDRPDTRGPGHSGASGDISLCGLFTSFLAASPSACLGLQQP</sequence>
<feature type="region of interest" description="Disordered" evidence="1">
    <location>
        <begin position="14"/>
        <end position="75"/>
    </location>
</feature>
<proteinExistence type="predicted"/>
<organism evidence="2 3">
    <name type="scientific">Knipowitschia caucasica</name>
    <name type="common">Caucasian dwarf goby</name>
    <name type="synonym">Pomatoschistus caucasicus</name>
    <dbReference type="NCBI Taxonomy" id="637954"/>
    <lineage>
        <taxon>Eukaryota</taxon>
        <taxon>Metazoa</taxon>
        <taxon>Chordata</taxon>
        <taxon>Craniata</taxon>
        <taxon>Vertebrata</taxon>
        <taxon>Euteleostomi</taxon>
        <taxon>Actinopterygii</taxon>
        <taxon>Neopterygii</taxon>
        <taxon>Teleostei</taxon>
        <taxon>Neoteleostei</taxon>
        <taxon>Acanthomorphata</taxon>
        <taxon>Gobiaria</taxon>
        <taxon>Gobiiformes</taxon>
        <taxon>Gobioidei</taxon>
        <taxon>Gobiidae</taxon>
        <taxon>Gobiinae</taxon>
        <taxon>Knipowitschia</taxon>
    </lineage>
</organism>
<dbReference type="Proteomes" id="UP001497482">
    <property type="component" value="Chromosome 20"/>
</dbReference>
<protein>
    <submittedName>
        <fullName evidence="2">Uncharacterized protein</fullName>
    </submittedName>
</protein>
<dbReference type="AlphaFoldDB" id="A0AAV2L3N0"/>
<evidence type="ECO:0000256" key="1">
    <source>
        <dbReference type="SAM" id="MobiDB-lite"/>
    </source>
</evidence>
<accession>A0AAV2L3N0</accession>
<dbReference type="EMBL" id="OZ035842">
    <property type="protein sequence ID" value="CAL1595136.1"/>
    <property type="molecule type" value="Genomic_DNA"/>
</dbReference>
<evidence type="ECO:0000313" key="2">
    <source>
        <dbReference type="EMBL" id="CAL1595136.1"/>
    </source>
</evidence>
<name>A0AAV2L3N0_KNICA</name>
<keyword evidence="3" id="KW-1185">Reference proteome</keyword>
<feature type="compositionally biased region" description="Low complexity" evidence="1">
    <location>
        <begin position="52"/>
        <end position="61"/>
    </location>
</feature>